<feature type="non-terminal residue" evidence="1">
    <location>
        <position position="1"/>
    </location>
</feature>
<name>X0UW49_9ZZZZ</name>
<dbReference type="AlphaFoldDB" id="X0UW49"/>
<gene>
    <name evidence="1" type="ORF">S01H1_24278</name>
</gene>
<feature type="non-terminal residue" evidence="1">
    <location>
        <position position="72"/>
    </location>
</feature>
<evidence type="ECO:0000313" key="1">
    <source>
        <dbReference type="EMBL" id="GAF92695.1"/>
    </source>
</evidence>
<accession>X0UW49</accession>
<protein>
    <submittedName>
        <fullName evidence="1">Uncharacterized protein</fullName>
    </submittedName>
</protein>
<comment type="caution">
    <text evidence="1">The sequence shown here is derived from an EMBL/GenBank/DDBJ whole genome shotgun (WGS) entry which is preliminary data.</text>
</comment>
<organism evidence="1">
    <name type="scientific">marine sediment metagenome</name>
    <dbReference type="NCBI Taxonomy" id="412755"/>
    <lineage>
        <taxon>unclassified sequences</taxon>
        <taxon>metagenomes</taxon>
        <taxon>ecological metagenomes</taxon>
    </lineage>
</organism>
<sequence length="72" mass="8542">IVFKHKVAVLDLPCRMVTEEDLRFAKEKVELHKKNLAQCDQNPASLDFSFNYHHIGYFQEVIDRYEKQKTST</sequence>
<reference evidence="1" key="1">
    <citation type="journal article" date="2014" name="Front. Microbiol.">
        <title>High frequency of phylogenetically diverse reductive dehalogenase-homologous genes in deep subseafloor sedimentary metagenomes.</title>
        <authorList>
            <person name="Kawai M."/>
            <person name="Futagami T."/>
            <person name="Toyoda A."/>
            <person name="Takaki Y."/>
            <person name="Nishi S."/>
            <person name="Hori S."/>
            <person name="Arai W."/>
            <person name="Tsubouchi T."/>
            <person name="Morono Y."/>
            <person name="Uchiyama I."/>
            <person name="Ito T."/>
            <person name="Fujiyama A."/>
            <person name="Inagaki F."/>
            <person name="Takami H."/>
        </authorList>
    </citation>
    <scope>NUCLEOTIDE SEQUENCE</scope>
    <source>
        <strain evidence="1">Expedition CK06-06</strain>
    </source>
</reference>
<dbReference type="EMBL" id="BARS01014367">
    <property type="protein sequence ID" value="GAF92695.1"/>
    <property type="molecule type" value="Genomic_DNA"/>
</dbReference>
<proteinExistence type="predicted"/>